<evidence type="ECO:0000313" key="10">
    <source>
        <dbReference type="Proteomes" id="UP000199072"/>
    </source>
</evidence>
<dbReference type="InterPro" id="IPR023997">
    <property type="entry name" value="TonB-dep_OMP_SusC/RagA_CS"/>
</dbReference>
<name>A0A1G6WV17_9SPHI</name>
<gene>
    <name evidence="9" type="ORF">SAMN05216464_102308</name>
</gene>
<reference evidence="9 10" key="1">
    <citation type="submission" date="2016-10" db="EMBL/GenBank/DDBJ databases">
        <authorList>
            <person name="de Groot N.N."/>
        </authorList>
    </citation>
    <scope>NUCLEOTIDE SEQUENCE [LARGE SCALE GENOMIC DNA]</scope>
    <source>
        <strain evidence="9 10">47C3B</strain>
    </source>
</reference>
<evidence type="ECO:0000256" key="1">
    <source>
        <dbReference type="ARBA" id="ARBA00004571"/>
    </source>
</evidence>
<sequence>MKLTFLYNAVCAIRAVKYKFLLVLKITTILLLVGAMHLSAATYSQTVSISKKNTNLESVFKNIKQQTGYLFFYSGKVNLSGKTLNIDLKDVSLEEALTTCLKNYNLTYNIVDKTIVIRNKAPEDDVISAVNAVMNKQFITGKVIDSVDKAAIPGVNISLKNSKGFIGQTNATGDFVVSADIGDVLVFSFIGYKPKEVKVDGKPIVVKLSPQVNAIGDVVVTGYQVIKKDNYTGSAIIVKGDDLKRVNPNNLIQSLATFDPSFRIDQNNLLGSDPNAMPKINVRGSTTLPSINGDIIDRNNLSSSYNLPIFMLDGFSVSLQKVTDLDINRIASITILKDAAATAVYGSRAANGVIVITTKAPIAGKLQVQYNYDLTVTAPDLTDYHVLNAKDKLQYEKLAGLYSAVNNTANTQDELDQQYYSKLKNVVSGVNTYWLSQPLRNTFGHAHSLYAEGGDTTFRYGVNLRYQNTPGVMKGSTRNRYSGGMNFNYNPTRNLLFKNEVTVTQVDGVNSKYGNFADYVAMNPYYPIRDDSGNILREVANWKVDTHQSGAAQYKSIPVYNPLFEAGLGNFDKSGYLEVLDNFSIDWKLTPALRLIGLISVNDSKSTADTFVSPFSNSFFNGPTADIQNRGSYTYTASNSLSFDGNIRFVYNKQIGDNSVNAVFGSNVTSSKSDYKSFQARGFSNDKFTNIGFARTYTPDSAPGGDVSNSRLVGTFFNTSYAFKNRYLLDASFRLDGSSSFGANQRFAPFWAGGIGWNLHNESFMHENFPAISRFKLTATAGLTGSVDFPPYLSKTTYTYQTSNWYSTGIGALVNGYGNENLKWQKTTEYDYGLDMGLFNDRVLINPRYYHKLTKGLLTDINIAPSTGYTTYKENLGDMSNNGYELYVVVNAYKSKDLNVNFTGNLAHNKNTIVKISNSLKSYNQSVDDYQSNPDNNAQGRPLLRFNEGQSLNTIYAVKSKGIDPENGKEIFIKRDGSLTYVYDIADTQPVGDETPKVEGFFGSSVTYKQFLLSFSFHYQLGGETYNQTLVDRVENADPRFNVDSRALDQRWKQPGDVTFYKNIADLGTSFASSRFVQKVNLVELKSVYLSYDLKKSVAQKLGMRTLRAGITANDIFRASSIEIERGIQYPYARSLTCSLTATF</sequence>
<dbReference type="EMBL" id="FNAI01000002">
    <property type="protein sequence ID" value="SDD69780.1"/>
    <property type="molecule type" value="Genomic_DNA"/>
</dbReference>
<comment type="subcellular location">
    <subcellularLocation>
        <location evidence="1 7">Cell outer membrane</location>
        <topology evidence="1 7">Multi-pass membrane protein</topology>
    </subcellularLocation>
</comment>
<comment type="similarity">
    <text evidence="7">Belongs to the TonB-dependent receptor family.</text>
</comment>
<accession>A0A1G6WV17</accession>
<dbReference type="InterPro" id="IPR037066">
    <property type="entry name" value="Plug_dom_sf"/>
</dbReference>
<organism evidence="9 10">
    <name type="scientific">Mucilaginibacter pineti</name>
    <dbReference type="NCBI Taxonomy" id="1391627"/>
    <lineage>
        <taxon>Bacteria</taxon>
        <taxon>Pseudomonadati</taxon>
        <taxon>Bacteroidota</taxon>
        <taxon>Sphingobacteriia</taxon>
        <taxon>Sphingobacteriales</taxon>
        <taxon>Sphingobacteriaceae</taxon>
        <taxon>Mucilaginibacter</taxon>
    </lineage>
</organism>
<dbReference type="Gene3D" id="2.170.130.10">
    <property type="entry name" value="TonB-dependent receptor, plug domain"/>
    <property type="match status" value="1"/>
</dbReference>
<dbReference type="InterPro" id="IPR023996">
    <property type="entry name" value="TonB-dep_OMP_SusC/RagA"/>
</dbReference>
<dbReference type="SMART" id="SM00965">
    <property type="entry name" value="STN"/>
    <property type="match status" value="1"/>
</dbReference>
<dbReference type="InterPro" id="IPR008969">
    <property type="entry name" value="CarboxyPept-like_regulatory"/>
</dbReference>
<protein>
    <submittedName>
        <fullName evidence="9">TonB-linked outer membrane protein, SusC/RagA family</fullName>
    </submittedName>
</protein>
<dbReference type="InterPro" id="IPR039426">
    <property type="entry name" value="TonB-dep_rcpt-like"/>
</dbReference>
<evidence type="ECO:0000256" key="3">
    <source>
        <dbReference type="ARBA" id="ARBA00022452"/>
    </source>
</evidence>
<dbReference type="STRING" id="1391627.SAMN05216464_102308"/>
<evidence type="ECO:0000256" key="2">
    <source>
        <dbReference type="ARBA" id="ARBA00022448"/>
    </source>
</evidence>
<evidence type="ECO:0000256" key="4">
    <source>
        <dbReference type="ARBA" id="ARBA00022692"/>
    </source>
</evidence>
<keyword evidence="4 7" id="KW-0812">Transmembrane</keyword>
<dbReference type="NCBIfam" id="TIGR04056">
    <property type="entry name" value="OMP_RagA_SusC"/>
    <property type="match status" value="1"/>
</dbReference>
<dbReference type="AlphaFoldDB" id="A0A1G6WV17"/>
<evidence type="ECO:0000313" key="9">
    <source>
        <dbReference type="EMBL" id="SDD69780.1"/>
    </source>
</evidence>
<evidence type="ECO:0000256" key="5">
    <source>
        <dbReference type="ARBA" id="ARBA00023136"/>
    </source>
</evidence>
<dbReference type="PROSITE" id="PS52016">
    <property type="entry name" value="TONB_DEPENDENT_REC_3"/>
    <property type="match status" value="1"/>
</dbReference>
<dbReference type="Pfam" id="PF13715">
    <property type="entry name" value="CarbopepD_reg_2"/>
    <property type="match status" value="1"/>
</dbReference>
<evidence type="ECO:0000256" key="6">
    <source>
        <dbReference type="ARBA" id="ARBA00023237"/>
    </source>
</evidence>
<evidence type="ECO:0000259" key="8">
    <source>
        <dbReference type="SMART" id="SM00965"/>
    </source>
</evidence>
<dbReference type="RefSeq" id="WP_091146069.1">
    <property type="nucleotide sequence ID" value="NZ_FNAI01000002.1"/>
</dbReference>
<dbReference type="InterPro" id="IPR012910">
    <property type="entry name" value="Plug_dom"/>
</dbReference>
<dbReference type="GO" id="GO:0009279">
    <property type="term" value="C:cell outer membrane"/>
    <property type="evidence" value="ECO:0007669"/>
    <property type="project" value="UniProtKB-SubCell"/>
</dbReference>
<dbReference type="SUPFAM" id="SSF49464">
    <property type="entry name" value="Carboxypeptidase regulatory domain-like"/>
    <property type="match status" value="1"/>
</dbReference>
<keyword evidence="10" id="KW-1185">Reference proteome</keyword>
<dbReference type="OrthoDB" id="1094723at2"/>
<dbReference type="SUPFAM" id="SSF56935">
    <property type="entry name" value="Porins"/>
    <property type="match status" value="1"/>
</dbReference>
<keyword evidence="6 7" id="KW-0998">Cell outer membrane</keyword>
<dbReference type="NCBIfam" id="TIGR04057">
    <property type="entry name" value="SusC_RagA_signa"/>
    <property type="match status" value="1"/>
</dbReference>
<proteinExistence type="inferred from homology"/>
<keyword evidence="5 7" id="KW-0472">Membrane</keyword>
<keyword evidence="3 7" id="KW-1134">Transmembrane beta strand</keyword>
<dbReference type="InterPro" id="IPR011662">
    <property type="entry name" value="Secretin/TonB_short_N"/>
</dbReference>
<dbReference type="Pfam" id="PF07715">
    <property type="entry name" value="Plug"/>
    <property type="match status" value="1"/>
</dbReference>
<dbReference type="Gene3D" id="2.40.170.20">
    <property type="entry name" value="TonB-dependent receptor, beta-barrel domain"/>
    <property type="match status" value="1"/>
</dbReference>
<evidence type="ECO:0000256" key="7">
    <source>
        <dbReference type="PROSITE-ProRule" id="PRU01360"/>
    </source>
</evidence>
<keyword evidence="2 7" id="KW-0813">Transport</keyword>
<dbReference type="Proteomes" id="UP000199072">
    <property type="component" value="Unassembled WGS sequence"/>
</dbReference>
<dbReference type="InterPro" id="IPR036942">
    <property type="entry name" value="Beta-barrel_TonB_sf"/>
</dbReference>
<dbReference type="Pfam" id="PF07660">
    <property type="entry name" value="STN"/>
    <property type="match status" value="1"/>
</dbReference>
<feature type="domain" description="Secretin/TonB short N-terminal" evidence="8">
    <location>
        <begin position="69"/>
        <end position="120"/>
    </location>
</feature>